<dbReference type="EMBL" id="KN833839">
    <property type="protein sequence ID" value="KIK17076.1"/>
    <property type="molecule type" value="Genomic_DNA"/>
</dbReference>
<protein>
    <submittedName>
        <fullName evidence="1">Uncharacterized protein</fullName>
    </submittedName>
</protein>
<sequence>MSVGTERCGKVVIGGTARAQLWVVYDSHDVQSLYGMCPVYRERKHSILCISALTQGGSRLSNMQRTSIMIMTVTNRSTV</sequence>
<keyword evidence="2" id="KW-1185">Reference proteome</keyword>
<evidence type="ECO:0000313" key="1">
    <source>
        <dbReference type="EMBL" id="KIK17076.1"/>
    </source>
</evidence>
<dbReference type="AlphaFoldDB" id="A0A0C9YKB6"/>
<name>A0A0C9YKB6_9AGAM</name>
<reference evidence="1 2" key="1">
    <citation type="submission" date="2014-04" db="EMBL/GenBank/DDBJ databases">
        <authorList>
            <consortium name="DOE Joint Genome Institute"/>
            <person name="Kuo A."/>
            <person name="Kohler A."/>
            <person name="Costa M.D."/>
            <person name="Nagy L.G."/>
            <person name="Floudas D."/>
            <person name="Copeland A."/>
            <person name="Barry K.W."/>
            <person name="Cichocki N."/>
            <person name="Veneault-Fourrey C."/>
            <person name="LaButti K."/>
            <person name="Lindquist E.A."/>
            <person name="Lipzen A."/>
            <person name="Lundell T."/>
            <person name="Morin E."/>
            <person name="Murat C."/>
            <person name="Sun H."/>
            <person name="Tunlid A."/>
            <person name="Henrissat B."/>
            <person name="Grigoriev I.V."/>
            <person name="Hibbett D.S."/>
            <person name="Martin F."/>
            <person name="Nordberg H.P."/>
            <person name="Cantor M.N."/>
            <person name="Hua S.X."/>
        </authorList>
    </citation>
    <scope>NUCLEOTIDE SEQUENCE [LARGE SCALE GENOMIC DNA]</scope>
    <source>
        <strain evidence="1 2">441</strain>
    </source>
</reference>
<evidence type="ECO:0000313" key="2">
    <source>
        <dbReference type="Proteomes" id="UP000054018"/>
    </source>
</evidence>
<dbReference type="Proteomes" id="UP000054018">
    <property type="component" value="Unassembled WGS sequence"/>
</dbReference>
<dbReference type="HOGENOM" id="CLU_2606916_0_0_1"/>
<gene>
    <name evidence="1" type="ORF">PISMIDRAFT_685725</name>
</gene>
<organism evidence="1 2">
    <name type="scientific">Pisolithus microcarpus 441</name>
    <dbReference type="NCBI Taxonomy" id="765257"/>
    <lineage>
        <taxon>Eukaryota</taxon>
        <taxon>Fungi</taxon>
        <taxon>Dikarya</taxon>
        <taxon>Basidiomycota</taxon>
        <taxon>Agaricomycotina</taxon>
        <taxon>Agaricomycetes</taxon>
        <taxon>Agaricomycetidae</taxon>
        <taxon>Boletales</taxon>
        <taxon>Sclerodermatineae</taxon>
        <taxon>Pisolithaceae</taxon>
        <taxon>Pisolithus</taxon>
    </lineage>
</organism>
<accession>A0A0C9YKB6</accession>
<reference evidence="2" key="2">
    <citation type="submission" date="2015-01" db="EMBL/GenBank/DDBJ databases">
        <title>Evolutionary Origins and Diversification of the Mycorrhizal Mutualists.</title>
        <authorList>
            <consortium name="DOE Joint Genome Institute"/>
            <consortium name="Mycorrhizal Genomics Consortium"/>
            <person name="Kohler A."/>
            <person name="Kuo A."/>
            <person name="Nagy L.G."/>
            <person name="Floudas D."/>
            <person name="Copeland A."/>
            <person name="Barry K.W."/>
            <person name="Cichocki N."/>
            <person name="Veneault-Fourrey C."/>
            <person name="LaButti K."/>
            <person name="Lindquist E.A."/>
            <person name="Lipzen A."/>
            <person name="Lundell T."/>
            <person name="Morin E."/>
            <person name="Murat C."/>
            <person name="Riley R."/>
            <person name="Ohm R."/>
            <person name="Sun H."/>
            <person name="Tunlid A."/>
            <person name="Henrissat B."/>
            <person name="Grigoriev I.V."/>
            <person name="Hibbett D.S."/>
            <person name="Martin F."/>
        </authorList>
    </citation>
    <scope>NUCLEOTIDE SEQUENCE [LARGE SCALE GENOMIC DNA]</scope>
    <source>
        <strain evidence="2">441</strain>
    </source>
</reference>
<proteinExistence type="predicted"/>